<protein>
    <submittedName>
        <fullName evidence="1">Uncharacterized protein</fullName>
    </submittedName>
</protein>
<evidence type="ECO:0000313" key="1">
    <source>
        <dbReference type="EMBL" id="PTB81298.1"/>
    </source>
</evidence>
<reference evidence="1 2" key="1">
    <citation type="submission" date="2016-07" db="EMBL/GenBank/DDBJ databases">
        <title>Multiple horizontal gene transfer events from other fungi enriched the ability of initially mycotrophic Trichoderma (Ascomycota) to feed on dead plant biomass.</title>
        <authorList>
            <consortium name="DOE Joint Genome Institute"/>
            <person name="Aerts A."/>
            <person name="Atanasova L."/>
            <person name="Chenthamara K."/>
            <person name="Zhang J."/>
            <person name="Grujic M."/>
            <person name="Henrissat B."/>
            <person name="Kuo A."/>
            <person name="Salamov A."/>
            <person name="Lipzen A."/>
            <person name="Labutti K."/>
            <person name="Barry K."/>
            <person name="Miao Y."/>
            <person name="Rahimi M.J."/>
            <person name="Shen Q."/>
            <person name="Grigoriev I.V."/>
            <person name="Kubicek C.P."/>
            <person name="Druzhinina I.S."/>
        </authorList>
    </citation>
    <scope>NUCLEOTIDE SEQUENCE [LARGE SCALE GENOMIC DNA]</scope>
    <source>
        <strain evidence="1 2">ATCC 18648</strain>
    </source>
</reference>
<gene>
    <name evidence="1" type="ORF">M440DRAFT_1396448</name>
</gene>
<organism evidence="1 2">
    <name type="scientific">Trichoderma longibrachiatum ATCC 18648</name>
    <dbReference type="NCBI Taxonomy" id="983965"/>
    <lineage>
        <taxon>Eukaryota</taxon>
        <taxon>Fungi</taxon>
        <taxon>Dikarya</taxon>
        <taxon>Ascomycota</taxon>
        <taxon>Pezizomycotina</taxon>
        <taxon>Sordariomycetes</taxon>
        <taxon>Hypocreomycetidae</taxon>
        <taxon>Hypocreales</taxon>
        <taxon>Hypocreaceae</taxon>
        <taxon>Trichoderma</taxon>
    </lineage>
</organism>
<name>A0A2T4CIG7_TRILO</name>
<dbReference type="AlphaFoldDB" id="A0A2T4CIG7"/>
<evidence type="ECO:0000313" key="2">
    <source>
        <dbReference type="Proteomes" id="UP000240760"/>
    </source>
</evidence>
<dbReference type="Proteomes" id="UP000240760">
    <property type="component" value="Unassembled WGS sequence"/>
</dbReference>
<proteinExistence type="predicted"/>
<accession>A0A2T4CIG7</accession>
<keyword evidence="2" id="KW-1185">Reference proteome</keyword>
<sequence length="78" mass="8789">MEAAYVCLLACNKDDLQREGGEGERKRVRDNTSLGQDKIYWLAFGQPARVLWAQDARSGGEKARGKLRRTGVFSGMIW</sequence>
<dbReference type="EMBL" id="KZ679126">
    <property type="protein sequence ID" value="PTB81298.1"/>
    <property type="molecule type" value="Genomic_DNA"/>
</dbReference>